<feature type="region of interest" description="tRNA (mnm(5)s(2)U34)-methyltransferase" evidence="10">
    <location>
        <begin position="1"/>
        <end position="257"/>
    </location>
</feature>
<dbReference type="GO" id="GO:0016645">
    <property type="term" value="F:oxidoreductase activity, acting on the CH-NH group of donors"/>
    <property type="evidence" value="ECO:0007669"/>
    <property type="project" value="InterPro"/>
</dbReference>
<dbReference type="AlphaFoldDB" id="A0A6I6D3U6"/>
<feature type="domain" description="MnmC-like methyltransferase" evidence="13">
    <location>
        <begin position="136"/>
        <end position="255"/>
    </location>
</feature>
<accession>A0A6I6D3U6</accession>
<dbReference type="EC" id="2.1.1.61" evidence="10"/>
<evidence type="ECO:0000256" key="4">
    <source>
        <dbReference type="ARBA" id="ARBA00022679"/>
    </source>
</evidence>
<dbReference type="Gene3D" id="3.50.50.60">
    <property type="entry name" value="FAD/NAD(P)-binding domain"/>
    <property type="match status" value="1"/>
</dbReference>
<feature type="domain" description="FAD dependent oxidoreductase" evidence="12">
    <location>
        <begin position="275"/>
        <end position="613"/>
    </location>
</feature>
<keyword evidence="1 10" id="KW-0963">Cytoplasm</keyword>
<dbReference type="EMBL" id="CP046415">
    <property type="protein sequence ID" value="QGT78623.1"/>
    <property type="molecule type" value="Genomic_DNA"/>
</dbReference>
<evidence type="ECO:0000256" key="5">
    <source>
        <dbReference type="ARBA" id="ARBA00022691"/>
    </source>
</evidence>
<dbReference type="NCBIfam" id="TIGR03197">
    <property type="entry name" value="MnmC_Cterm"/>
    <property type="match status" value="1"/>
</dbReference>
<dbReference type="InterPro" id="IPR029063">
    <property type="entry name" value="SAM-dependent_MTases_sf"/>
</dbReference>
<comment type="similarity">
    <text evidence="10">In the C-terminal section; belongs to the DAO family.</text>
</comment>
<feature type="compositionally biased region" description="Basic and acidic residues" evidence="11">
    <location>
        <begin position="626"/>
        <end position="641"/>
    </location>
</feature>
<dbReference type="PANTHER" id="PTHR13847">
    <property type="entry name" value="SARCOSINE DEHYDROGENASE-RELATED"/>
    <property type="match status" value="1"/>
</dbReference>
<keyword evidence="8 10" id="KW-0560">Oxidoreductase</keyword>
<evidence type="ECO:0000259" key="13">
    <source>
        <dbReference type="Pfam" id="PF05430"/>
    </source>
</evidence>
<keyword evidence="4 10" id="KW-0808">Transferase</keyword>
<dbReference type="GO" id="GO:0002097">
    <property type="term" value="P:tRNA wobble base modification"/>
    <property type="evidence" value="ECO:0007669"/>
    <property type="project" value="UniProtKB-UniRule"/>
</dbReference>
<dbReference type="InterPro" id="IPR017610">
    <property type="entry name" value="tRNA_S-uridine_synth_MnmC_C"/>
</dbReference>
<dbReference type="InterPro" id="IPR006076">
    <property type="entry name" value="FAD-dep_OxRdtase"/>
</dbReference>
<dbReference type="SUPFAM" id="SSF51905">
    <property type="entry name" value="FAD/NAD(P)-binding domain"/>
    <property type="match status" value="1"/>
</dbReference>
<evidence type="ECO:0000313" key="14">
    <source>
        <dbReference type="EMBL" id="QGT78623.1"/>
    </source>
</evidence>
<dbReference type="PANTHER" id="PTHR13847:SF283">
    <property type="entry name" value="TRNA 5-METHYLAMINOMETHYL-2-THIOURIDINE BIOSYNTHESIS BIFUNCTIONAL PROTEIN MNMC"/>
    <property type="match status" value="1"/>
</dbReference>
<proteinExistence type="inferred from homology"/>
<organism evidence="14 15">
    <name type="scientific">Guyparkeria halophila</name>
    <dbReference type="NCBI Taxonomy" id="47960"/>
    <lineage>
        <taxon>Bacteria</taxon>
        <taxon>Pseudomonadati</taxon>
        <taxon>Pseudomonadota</taxon>
        <taxon>Gammaproteobacteria</taxon>
        <taxon>Chromatiales</taxon>
        <taxon>Thioalkalibacteraceae</taxon>
        <taxon>Guyparkeria</taxon>
    </lineage>
</organism>
<dbReference type="Proteomes" id="UP000427716">
    <property type="component" value="Chromosome"/>
</dbReference>
<keyword evidence="3 10" id="KW-0285">Flavoprotein</keyword>
<evidence type="ECO:0000256" key="6">
    <source>
        <dbReference type="ARBA" id="ARBA00022694"/>
    </source>
</evidence>
<dbReference type="InterPro" id="IPR008471">
    <property type="entry name" value="MnmC-like_methylTransf"/>
</dbReference>
<feature type="region of interest" description="Disordered" evidence="11">
    <location>
        <begin position="622"/>
        <end position="653"/>
    </location>
</feature>
<dbReference type="KEGG" id="ghl:GM160_06765"/>
<keyword evidence="9 10" id="KW-0511">Multifunctional enzyme</keyword>
<dbReference type="GO" id="GO:0050660">
    <property type="term" value="F:flavin adenine dinucleotide binding"/>
    <property type="evidence" value="ECO:0007669"/>
    <property type="project" value="UniProtKB-UniRule"/>
</dbReference>
<keyword evidence="7 10" id="KW-0274">FAD</keyword>
<comment type="similarity">
    <text evidence="10">In the N-terminal section; belongs to the methyltransferase superfamily. tRNA (mnm(5)s(2)U34)-methyltransferase family.</text>
</comment>
<evidence type="ECO:0000256" key="11">
    <source>
        <dbReference type="SAM" id="MobiDB-lite"/>
    </source>
</evidence>
<evidence type="ECO:0000256" key="8">
    <source>
        <dbReference type="ARBA" id="ARBA00023002"/>
    </source>
</evidence>
<evidence type="ECO:0000259" key="12">
    <source>
        <dbReference type="Pfam" id="PF01266"/>
    </source>
</evidence>
<evidence type="ECO:0000256" key="3">
    <source>
        <dbReference type="ARBA" id="ARBA00022630"/>
    </source>
</evidence>
<comment type="cofactor">
    <cofactor evidence="10">
        <name>FAD</name>
        <dbReference type="ChEBI" id="CHEBI:57692"/>
    </cofactor>
</comment>
<dbReference type="Pfam" id="PF05430">
    <property type="entry name" value="Methyltransf_30"/>
    <property type="match status" value="1"/>
</dbReference>
<name>A0A6I6D3U6_9GAMM</name>
<feature type="region of interest" description="FAD-dependent cmnm(5)s(2)U34 oxidoreductase" evidence="10">
    <location>
        <begin position="278"/>
        <end position="653"/>
    </location>
</feature>
<keyword evidence="5 10" id="KW-0949">S-adenosyl-L-methionine</keyword>
<dbReference type="InterPro" id="IPR023032">
    <property type="entry name" value="tRNA_MAMT_biosynth_bifunc_MnmC"/>
</dbReference>
<dbReference type="InterPro" id="IPR047785">
    <property type="entry name" value="tRNA_MNMC2"/>
</dbReference>
<evidence type="ECO:0000256" key="10">
    <source>
        <dbReference type="HAMAP-Rule" id="MF_01102"/>
    </source>
</evidence>
<comment type="catalytic activity">
    <reaction evidence="10">
        <text>5-aminomethyl-2-thiouridine(34) in tRNA + S-adenosyl-L-methionine = 5-methylaminomethyl-2-thiouridine(34) in tRNA + S-adenosyl-L-homocysteine + H(+)</text>
        <dbReference type="Rhea" id="RHEA:19569"/>
        <dbReference type="Rhea" id="RHEA-COMP:10195"/>
        <dbReference type="Rhea" id="RHEA-COMP:10197"/>
        <dbReference type="ChEBI" id="CHEBI:15378"/>
        <dbReference type="ChEBI" id="CHEBI:57856"/>
        <dbReference type="ChEBI" id="CHEBI:59789"/>
        <dbReference type="ChEBI" id="CHEBI:74454"/>
        <dbReference type="ChEBI" id="CHEBI:74455"/>
        <dbReference type="EC" id="2.1.1.61"/>
    </reaction>
</comment>
<evidence type="ECO:0000256" key="1">
    <source>
        <dbReference type="ARBA" id="ARBA00022490"/>
    </source>
</evidence>
<dbReference type="GO" id="GO:0004808">
    <property type="term" value="F:tRNA (5-methylaminomethyl-2-thiouridylate)(34)-methyltransferase activity"/>
    <property type="evidence" value="ECO:0007669"/>
    <property type="project" value="UniProtKB-EC"/>
</dbReference>
<evidence type="ECO:0000256" key="7">
    <source>
        <dbReference type="ARBA" id="ARBA00022827"/>
    </source>
</evidence>
<keyword evidence="2 10" id="KW-0489">Methyltransferase</keyword>
<dbReference type="Gene3D" id="3.30.9.10">
    <property type="entry name" value="D-Amino Acid Oxidase, subunit A, domain 2"/>
    <property type="match status" value="1"/>
</dbReference>
<dbReference type="InterPro" id="IPR036188">
    <property type="entry name" value="FAD/NAD-bd_sf"/>
</dbReference>
<comment type="function">
    <text evidence="10">Catalyzes the last two steps in the biosynthesis of 5-methylaminomethyl-2-thiouridine (mnm(5)s(2)U) at the wobble position (U34) in tRNA. Catalyzes the FAD-dependent demodification of cmnm(5)s(2)U34 to nm(5)s(2)U34, followed by the transfer of a methyl group from S-adenosyl-L-methionine to nm(5)s(2)U34, to form mnm(5)s(2)U34.</text>
</comment>
<dbReference type="GO" id="GO:0032259">
    <property type="term" value="P:methylation"/>
    <property type="evidence" value="ECO:0007669"/>
    <property type="project" value="UniProtKB-KW"/>
</dbReference>
<evidence type="ECO:0000256" key="2">
    <source>
        <dbReference type="ARBA" id="ARBA00022603"/>
    </source>
</evidence>
<keyword evidence="6 10" id="KW-0819">tRNA processing</keyword>
<comment type="subcellular location">
    <subcellularLocation>
        <location evidence="10">Cytoplasm</location>
    </subcellularLocation>
</comment>
<dbReference type="GO" id="GO:0005737">
    <property type="term" value="C:cytoplasm"/>
    <property type="evidence" value="ECO:0007669"/>
    <property type="project" value="UniProtKB-SubCell"/>
</dbReference>
<dbReference type="Gene3D" id="3.40.50.150">
    <property type="entry name" value="Vaccinia Virus protein VP39"/>
    <property type="match status" value="1"/>
</dbReference>
<feature type="compositionally biased region" description="Basic residues" evidence="11">
    <location>
        <begin position="642"/>
        <end position="653"/>
    </location>
</feature>
<keyword evidence="15" id="KW-1185">Reference proteome</keyword>
<reference evidence="14 15" key="1">
    <citation type="submission" date="2019-11" db="EMBL/GenBank/DDBJ databases">
        <authorList>
            <person name="Zhang J."/>
            <person name="Sun C."/>
        </authorList>
    </citation>
    <scope>NUCLEOTIDE SEQUENCE [LARGE SCALE GENOMIC DNA]</scope>
    <source>
        <strain evidence="15">sp2</strain>
    </source>
</reference>
<gene>
    <name evidence="10 14" type="primary">mnmC</name>
    <name evidence="14" type="ORF">GM160_06765</name>
</gene>
<protein>
    <recommendedName>
        <fullName evidence="10">tRNA 5-methylaminomethyl-2-thiouridine biosynthesis bifunctional protein MnmC</fullName>
        <shortName evidence="10">tRNA mnm(5)s(2)U biosynthesis bifunctional protein</shortName>
    </recommendedName>
    <domain>
        <recommendedName>
            <fullName evidence="10">tRNA (mnm(5)s(2)U34)-methyltransferase</fullName>
            <ecNumber evidence="10">2.1.1.61</ecNumber>
        </recommendedName>
    </domain>
    <domain>
        <recommendedName>
            <fullName evidence="10">FAD-dependent cmnm(5)s(2)U34 oxidoreductase</fullName>
            <ecNumber evidence="10">1.5.-.-</ecNumber>
        </recommendedName>
    </domain>
</protein>
<evidence type="ECO:0000256" key="9">
    <source>
        <dbReference type="ARBA" id="ARBA00023268"/>
    </source>
</evidence>
<dbReference type="EC" id="1.5.-.-" evidence="10"/>
<dbReference type="RefSeq" id="WP_156574101.1">
    <property type="nucleotide sequence ID" value="NZ_CP046415.1"/>
</dbReference>
<sequence length="653" mass="69519">MTAPASGWPLEPAALTWNDDETPRSEAFGDVYFSRAGGFGESEHVFLVGNELPTRFAAGDGTRILETGFGTGRNFLATALLFLELAPADASLDFVSLEKHPVARDDLPRLAHAQRRLASDWLAGHPRFTAGAEARFHDLQSALHAQWPDPVPGFHRRFLAGGRIRLTVIWGDATDQLPRIDGRFDAFYLDGFAPDRNPELWQEALIAELARRAAPGATAATFSAARRVREALAAAGFVTEKRPGFGRKRDMLCARRDPAAFGAPRKKSGPGVGPVAVLGAGMAGTTVARALARRGRDVVVFEAGDEPAGGGSGNPAGLVAPVISRDWNPLSQLTATGMGFMRAELDGLVDGETAAFNGVIKLARGERHAAKQAGIAAALQPDPGFAQWCEADSLAALSGVADVDAPGWWFPTAGWLRPRWVIARWLAEPGIETRLDRPVTGIVDQAGGWRLRTSDGATHGPFGEVVVAAGPASGGLIASLSRWIEPCRGQVSWGRVDADRAGGPTRGRPLMREGYSLDLPSGERLFGASFLPGDRALEEREAEHAENRQRLASIAPSLAGGVSTSALQGRASLRATTPDRLPIVGRLADGLWVSTGHGARGLTWSAWLAEYLASCIEDTPSPLPRDLAEGLKPARFDERAARKAARSNRGRSG</sequence>
<dbReference type="SUPFAM" id="SSF53335">
    <property type="entry name" value="S-adenosyl-L-methionine-dependent methyltransferases"/>
    <property type="match status" value="1"/>
</dbReference>
<dbReference type="Pfam" id="PF01266">
    <property type="entry name" value="DAO"/>
    <property type="match status" value="1"/>
</dbReference>
<evidence type="ECO:0000313" key="15">
    <source>
        <dbReference type="Proteomes" id="UP000427716"/>
    </source>
</evidence>
<dbReference type="HAMAP" id="MF_01102">
    <property type="entry name" value="MnmC"/>
    <property type="match status" value="1"/>
</dbReference>
<dbReference type="NCBIfam" id="NF033855">
    <property type="entry name" value="tRNA_MNMC2"/>
    <property type="match status" value="1"/>
</dbReference>